<evidence type="ECO:0000259" key="2">
    <source>
        <dbReference type="Pfam" id="PF13529"/>
    </source>
</evidence>
<gene>
    <name evidence="3" type="ORF">ACFOZ1_05160</name>
</gene>
<dbReference type="PANTHER" id="PTHR37806:SF1">
    <property type="entry name" value="PEPTIDASE C39-LIKE DOMAIN-CONTAINING PROTEIN"/>
    <property type="match status" value="1"/>
</dbReference>
<dbReference type="CDD" id="cd02549">
    <property type="entry name" value="Peptidase_C39A"/>
    <property type="match status" value="1"/>
</dbReference>
<dbReference type="RefSeq" id="WP_390196670.1">
    <property type="nucleotide sequence ID" value="NZ_JBHSDV010000001.1"/>
</dbReference>
<dbReference type="Gene3D" id="3.90.70.10">
    <property type="entry name" value="Cysteine proteinases"/>
    <property type="match status" value="1"/>
</dbReference>
<keyword evidence="1" id="KW-0812">Transmembrane</keyword>
<keyword evidence="4" id="KW-1185">Reference proteome</keyword>
<evidence type="ECO:0000313" key="4">
    <source>
        <dbReference type="Proteomes" id="UP001595880"/>
    </source>
</evidence>
<comment type="caution">
    <text evidence="3">The sequence shown here is derived from an EMBL/GenBank/DDBJ whole genome shotgun (WGS) entry which is preliminary data.</text>
</comment>
<keyword evidence="1" id="KW-1133">Transmembrane helix</keyword>
<accession>A0ABV8VT56</accession>
<keyword evidence="1" id="KW-0472">Membrane</keyword>
<feature type="domain" description="Peptidase C39-like" evidence="2">
    <location>
        <begin position="91"/>
        <end position="255"/>
    </location>
</feature>
<evidence type="ECO:0000256" key="1">
    <source>
        <dbReference type="SAM" id="Phobius"/>
    </source>
</evidence>
<dbReference type="PANTHER" id="PTHR37806">
    <property type="entry name" value="LMO0724 PROTEIN"/>
    <property type="match status" value="1"/>
</dbReference>
<protein>
    <submittedName>
        <fullName evidence="3">C39 family peptidase</fullName>
    </submittedName>
</protein>
<sequence>MYISLFIASTIMFAFLLFYYHKATKKILQYMSIIYLFLFGMTSVGLGSYFIYSIDFTWVYAADTHSYTSTRQSTTSRIVTTKVPRAMQLTAPIVKQFPELPRGCEVTSLSMLLQYHGVDTNKMTLANEIKKNSTPYELIDGKVHFGDPNKGFVGNMYTFDEPGLGVYHKPIFELASDYVGDAAKDLTGESFDTIIHYVANKQPVLLITNITYEPLKESQFRTWYTESGPMNITMKLHAVLVTGYDQASIYFNDPYDGKQKKAPKDAFIKAWEQMGKQAVSIQL</sequence>
<dbReference type="Pfam" id="PF13529">
    <property type="entry name" value="Peptidase_C39_2"/>
    <property type="match status" value="1"/>
</dbReference>
<reference evidence="4" key="1">
    <citation type="journal article" date="2019" name="Int. J. Syst. Evol. Microbiol.">
        <title>The Global Catalogue of Microorganisms (GCM) 10K type strain sequencing project: providing services to taxonomists for standard genome sequencing and annotation.</title>
        <authorList>
            <consortium name="The Broad Institute Genomics Platform"/>
            <consortium name="The Broad Institute Genome Sequencing Center for Infectious Disease"/>
            <person name="Wu L."/>
            <person name="Ma J."/>
        </authorList>
    </citation>
    <scope>NUCLEOTIDE SEQUENCE [LARGE SCALE GENOMIC DNA]</scope>
    <source>
        <strain evidence="4">KACC 14058</strain>
    </source>
</reference>
<dbReference type="EMBL" id="JBHSDV010000001">
    <property type="protein sequence ID" value="MFC4387195.1"/>
    <property type="molecule type" value="Genomic_DNA"/>
</dbReference>
<dbReference type="InterPro" id="IPR039563">
    <property type="entry name" value="Peptidase_C39_single_dom"/>
</dbReference>
<dbReference type="Proteomes" id="UP001595880">
    <property type="component" value="Unassembled WGS sequence"/>
</dbReference>
<proteinExistence type="predicted"/>
<dbReference type="InterPro" id="IPR039564">
    <property type="entry name" value="Peptidase_C39-like"/>
</dbReference>
<feature type="transmembrane region" description="Helical" evidence="1">
    <location>
        <begin position="33"/>
        <end position="52"/>
    </location>
</feature>
<organism evidence="3 4">
    <name type="scientific">Gracilibacillus marinus</name>
    <dbReference type="NCBI Taxonomy" id="630535"/>
    <lineage>
        <taxon>Bacteria</taxon>
        <taxon>Bacillati</taxon>
        <taxon>Bacillota</taxon>
        <taxon>Bacilli</taxon>
        <taxon>Bacillales</taxon>
        <taxon>Bacillaceae</taxon>
        <taxon>Gracilibacillus</taxon>
    </lineage>
</organism>
<name>A0ABV8VT56_9BACI</name>
<evidence type="ECO:0000313" key="3">
    <source>
        <dbReference type="EMBL" id="MFC4387195.1"/>
    </source>
</evidence>
<feature type="transmembrane region" description="Helical" evidence="1">
    <location>
        <begin position="6"/>
        <end position="21"/>
    </location>
</feature>